<protein>
    <recommendedName>
        <fullName evidence="1">Reverse transcriptase Ty1/copia-type domain-containing protein</fullName>
    </recommendedName>
</protein>
<dbReference type="Pfam" id="PF07727">
    <property type="entry name" value="RVT_2"/>
    <property type="match status" value="1"/>
</dbReference>
<name>I2G3Z9_USTHO</name>
<dbReference type="AlphaFoldDB" id="I2G3Z9"/>
<sequence>MTNKEDAKNLGYLEVNLFDEMDQGSLSEYMDMEPTVNMDESQDLEALTNRLEAMGMWEVMDLPPGMNTVDTKWVLEVKTDANLVPTKFKARLMARGFTQREDLVDVKQAYLNLNLHHNIYLKPPIGTKVPPGKVFKLKKGLYGLKQSGQEWNTEMDSHFQRIGFHCMPSTPCLYMRGTGNGITVITAYVNDMLIASPSCKEVDRTKSEIMNKWGMEDNGRIKEFLGIKITWDQTQRSISLDLTAYIKAMVSKWLQRVTEKSWVPMQDITVSTRGNICSPSQSKEYQELMGQHLWISNTVQPDISFTVGTLA</sequence>
<dbReference type="InterPro" id="IPR043502">
    <property type="entry name" value="DNA/RNA_pol_sf"/>
</dbReference>
<dbReference type="EMBL" id="CAGI01000186">
    <property type="protein sequence ID" value="CCF53892.1"/>
    <property type="molecule type" value="Genomic_DNA"/>
</dbReference>
<dbReference type="InterPro" id="IPR013103">
    <property type="entry name" value="RVT_2"/>
</dbReference>
<dbReference type="SUPFAM" id="SSF56672">
    <property type="entry name" value="DNA/RNA polymerases"/>
    <property type="match status" value="1"/>
</dbReference>
<proteinExistence type="predicted"/>
<organism evidence="2 3">
    <name type="scientific">Ustilago hordei</name>
    <name type="common">Barley covered smut fungus</name>
    <dbReference type="NCBI Taxonomy" id="120017"/>
    <lineage>
        <taxon>Eukaryota</taxon>
        <taxon>Fungi</taxon>
        <taxon>Dikarya</taxon>
        <taxon>Basidiomycota</taxon>
        <taxon>Ustilaginomycotina</taxon>
        <taxon>Ustilaginomycetes</taxon>
        <taxon>Ustilaginales</taxon>
        <taxon>Ustilaginaceae</taxon>
        <taxon>Ustilago</taxon>
    </lineage>
</organism>
<evidence type="ECO:0000313" key="3">
    <source>
        <dbReference type="Proteomes" id="UP000006174"/>
    </source>
</evidence>
<comment type="caution">
    <text evidence="2">The sequence shown here is derived from an EMBL/GenBank/DDBJ whole genome shotgun (WGS) entry which is preliminary data.</text>
</comment>
<dbReference type="eggNOG" id="KOG0017">
    <property type="taxonomic scope" value="Eukaryota"/>
</dbReference>
<dbReference type="HOGENOM" id="CLU_001650_21_5_1"/>
<dbReference type="STRING" id="1128400.I2G3Z9"/>
<dbReference type="Proteomes" id="UP000006174">
    <property type="component" value="Unassembled WGS sequence"/>
</dbReference>
<evidence type="ECO:0000313" key="2">
    <source>
        <dbReference type="EMBL" id="CCF53892.1"/>
    </source>
</evidence>
<dbReference type="OrthoDB" id="3028009at2759"/>
<feature type="domain" description="Reverse transcriptase Ty1/copia-type" evidence="1">
    <location>
        <begin position="104"/>
        <end position="253"/>
    </location>
</feature>
<gene>
    <name evidence="2" type="ORF">UHOR_00293</name>
</gene>
<evidence type="ECO:0000259" key="1">
    <source>
        <dbReference type="Pfam" id="PF07727"/>
    </source>
</evidence>
<keyword evidence="3" id="KW-1185">Reference proteome</keyword>
<accession>I2G3Z9</accession>
<reference evidence="2 3" key="1">
    <citation type="journal article" date="2012" name="Plant Cell">
        <title>Genome comparison of barley and maize smut fungi reveals targeted loss of RNA silencing components and species-specific presence of transposable elements.</title>
        <authorList>
            <person name="Laurie J.D."/>
            <person name="Ali S."/>
            <person name="Linning R."/>
            <person name="Mannhaupt G."/>
            <person name="Wong P."/>
            <person name="Gueldener U."/>
            <person name="Muensterkoetter M."/>
            <person name="Moore R."/>
            <person name="Kahmann R."/>
            <person name="Bakkeren G."/>
            <person name="Schirawski J."/>
        </authorList>
    </citation>
    <scope>NUCLEOTIDE SEQUENCE [LARGE SCALE GENOMIC DNA]</scope>
    <source>
        <strain evidence="3">Uh4875-4</strain>
    </source>
</reference>